<dbReference type="Gene3D" id="3.40.50.300">
    <property type="entry name" value="P-loop containing nucleotide triphosphate hydrolases"/>
    <property type="match status" value="1"/>
</dbReference>
<dbReference type="AlphaFoldDB" id="A0A8I1J6X7"/>
<dbReference type="InterPro" id="IPR027417">
    <property type="entry name" value="P-loop_NTPase"/>
</dbReference>
<dbReference type="RefSeq" id="WP_165145523.1">
    <property type="nucleotide sequence ID" value="NZ_JAEHFQ010000008.1"/>
</dbReference>
<accession>A0A8I1J6X7</accession>
<proteinExistence type="predicted"/>
<protein>
    <submittedName>
        <fullName evidence="1">Uncharacterized protein</fullName>
    </submittedName>
</protein>
<dbReference type="SUPFAM" id="SSF52540">
    <property type="entry name" value="P-loop containing nucleoside triphosphate hydrolases"/>
    <property type="match status" value="1"/>
</dbReference>
<comment type="caution">
    <text evidence="1">The sequence shown here is derived from an EMBL/GenBank/DDBJ whole genome shotgun (WGS) entry which is preliminary data.</text>
</comment>
<evidence type="ECO:0000313" key="2">
    <source>
        <dbReference type="Proteomes" id="UP000650605"/>
    </source>
</evidence>
<sequence>MANVPATKTKLVIVEGIPGSGKSTLSRYIHDMSNTHQIESELFLEGNLRHPADYESVACMPNEELDRLRSIYSEVFQYIDPFVSLNGNDSLIAYALAQQSAQNKIPSSLYEEIQRYEIYDGVPVEKYCELMIQRWKSFVKDQREKEKLIILECCFLQNPGCALLARHDAGNDRFVRHVLQIAEQIQELNPILFYLKQPDVRETIERVKTMRSQEWLDFTIWYHTEQDYGKKKGLHGYEGYIQFLEYRRELELQIIEQLPFQSFVMDNSDYDWVNQQQTVSNIMMKYL</sequence>
<dbReference type="Proteomes" id="UP000650605">
    <property type="component" value="Unassembled WGS sequence"/>
</dbReference>
<organism evidence="1 2">
    <name type="scientific">Paenibacillus polymyxa</name>
    <name type="common">Bacillus polymyxa</name>
    <dbReference type="NCBI Taxonomy" id="1406"/>
    <lineage>
        <taxon>Bacteria</taxon>
        <taxon>Bacillati</taxon>
        <taxon>Bacillota</taxon>
        <taxon>Bacilli</taxon>
        <taxon>Bacillales</taxon>
        <taxon>Paenibacillaceae</taxon>
        <taxon>Paenibacillus</taxon>
    </lineage>
</organism>
<evidence type="ECO:0000313" key="1">
    <source>
        <dbReference type="EMBL" id="MBM0634566.1"/>
    </source>
</evidence>
<reference evidence="1" key="1">
    <citation type="submission" date="2020-12" db="EMBL/GenBank/DDBJ databases">
        <title>Paenibacillus polymyxa LMG 27872: a double-edged sword.</title>
        <authorList>
            <person name="Langendries S."/>
            <person name="Garcia Mendez S."/>
            <person name="Beirinckx S."/>
            <person name="Viaene T."/>
            <person name="Baeyen S."/>
            <person name="Goeminne G."/>
            <person name="Willems A."/>
            <person name="Debode J."/>
            <person name="Goormachtig S."/>
        </authorList>
    </citation>
    <scope>NUCLEOTIDE SEQUENCE</scope>
    <source>
        <strain evidence="1">LMG 27872</strain>
    </source>
</reference>
<gene>
    <name evidence="1" type="ORF">JDW19_15755</name>
</gene>
<name>A0A8I1J6X7_PAEPO</name>
<dbReference type="EMBL" id="JAEHFQ010000008">
    <property type="protein sequence ID" value="MBM0634566.1"/>
    <property type="molecule type" value="Genomic_DNA"/>
</dbReference>